<dbReference type="STRING" id="1862672.BO225_02330"/>
<accession>A0A1U7NPZ2</accession>
<reference evidence="2 3" key="1">
    <citation type="submission" date="2016-11" db="EMBL/GenBank/DDBJ databases">
        <title>Description of two novel members of the family Erysipelotrichaceae: Ileibacterium lipovorans gen. nov., sp. nov. and Dubosiella newyorkensis, gen. nov., sp. nov.</title>
        <authorList>
            <person name="Cox L.M."/>
            <person name="Sohn J."/>
            <person name="Tyrrell K.L."/>
            <person name="Citron D.M."/>
            <person name="Lawson P.A."/>
            <person name="Patel N.B."/>
            <person name="Iizumi T."/>
            <person name="Perez-Perez G.I."/>
            <person name="Goldstein E.J."/>
            <person name="Blaser M.J."/>
        </authorList>
    </citation>
    <scope>NUCLEOTIDE SEQUENCE [LARGE SCALE GENOMIC DNA]</scope>
    <source>
        <strain evidence="2 3">NYU-BL-A4</strain>
    </source>
</reference>
<sequence length="110" mass="12295">MSRKRKAGPRATAASMVLETLKKRKAFDSKSAIPVSAFKDLPLATKTLAYTIANLVEEGVVVQTDGDLYYYDELGFKALEVKFVKGYSMFIVIPIVLLVIVLLVQHFFHI</sequence>
<feature type="transmembrane region" description="Helical" evidence="1">
    <location>
        <begin position="87"/>
        <end position="108"/>
    </location>
</feature>
<evidence type="ECO:0000256" key="1">
    <source>
        <dbReference type="SAM" id="Phobius"/>
    </source>
</evidence>
<dbReference type="AlphaFoldDB" id="A0A1U7NPZ2"/>
<dbReference type="OrthoDB" id="1770435at2"/>
<comment type="caution">
    <text evidence="2">The sequence shown here is derived from an EMBL/GenBank/DDBJ whole genome shotgun (WGS) entry which is preliminary data.</text>
</comment>
<evidence type="ECO:0000313" key="2">
    <source>
        <dbReference type="EMBL" id="OLU47698.1"/>
    </source>
</evidence>
<dbReference type="EMBL" id="MPKA01000044">
    <property type="protein sequence ID" value="OLU47698.1"/>
    <property type="molecule type" value="Genomic_DNA"/>
</dbReference>
<evidence type="ECO:0000313" key="3">
    <source>
        <dbReference type="Proteomes" id="UP000186705"/>
    </source>
</evidence>
<keyword evidence="1" id="KW-0472">Membrane</keyword>
<protein>
    <submittedName>
        <fullName evidence="2">Uncharacterized protein</fullName>
    </submittedName>
</protein>
<proteinExistence type="predicted"/>
<gene>
    <name evidence="2" type="ORF">BO225_02330</name>
</gene>
<name>A0A1U7NPZ2_9FIRM</name>
<keyword evidence="3" id="KW-1185">Reference proteome</keyword>
<keyword evidence="1" id="KW-0812">Transmembrane</keyword>
<keyword evidence="1" id="KW-1133">Transmembrane helix</keyword>
<dbReference type="Proteomes" id="UP000186705">
    <property type="component" value="Unassembled WGS sequence"/>
</dbReference>
<dbReference type="GeneID" id="78274784"/>
<organism evidence="2 3">
    <name type="scientific">Dubosiella newyorkensis</name>
    <dbReference type="NCBI Taxonomy" id="1862672"/>
    <lineage>
        <taxon>Bacteria</taxon>
        <taxon>Bacillati</taxon>
        <taxon>Bacillota</taxon>
        <taxon>Erysipelotrichia</taxon>
        <taxon>Erysipelotrichales</taxon>
        <taxon>Erysipelotrichaceae</taxon>
        <taxon>Dubosiella</taxon>
    </lineage>
</organism>
<dbReference type="RefSeq" id="WP_076340671.1">
    <property type="nucleotide sequence ID" value="NZ_CAJTMI010000012.1"/>
</dbReference>